<evidence type="ECO:0000256" key="2">
    <source>
        <dbReference type="ARBA" id="ARBA00022692"/>
    </source>
</evidence>
<evidence type="ECO:0000313" key="7">
    <source>
        <dbReference type="Proteomes" id="UP000671862"/>
    </source>
</evidence>
<evidence type="ECO:0008006" key="8">
    <source>
        <dbReference type="Google" id="ProtNLM"/>
    </source>
</evidence>
<feature type="transmembrane region" description="Helical" evidence="5">
    <location>
        <begin position="21"/>
        <end position="44"/>
    </location>
</feature>
<organism evidence="6 7">
    <name type="scientific">Thermosipho ferrireducens</name>
    <dbReference type="NCBI Taxonomy" id="2571116"/>
    <lineage>
        <taxon>Bacteria</taxon>
        <taxon>Thermotogati</taxon>
        <taxon>Thermotogota</taxon>
        <taxon>Thermotogae</taxon>
        <taxon>Thermotogales</taxon>
        <taxon>Fervidobacteriaceae</taxon>
        <taxon>Thermosipho</taxon>
    </lineage>
</organism>
<dbReference type="RefSeq" id="WP_207567057.1">
    <property type="nucleotide sequence ID" value="NZ_CP071446.1"/>
</dbReference>
<protein>
    <recommendedName>
        <fullName evidence="8">ABC transporter ATP-binding protein</fullName>
    </recommendedName>
</protein>
<dbReference type="InterPro" id="IPR036640">
    <property type="entry name" value="ABC1_TM_sf"/>
</dbReference>
<dbReference type="Proteomes" id="UP000671862">
    <property type="component" value="Chromosome"/>
</dbReference>
<sequence length="92" mass="11240">MKEKFHEIMWFWKKYVFTYRFLWNISFALQLAFFFISAVLPFFFKKVIDSLTTGNVELFVKFIALFLVIEITQVLLLYTKGYAIRFNDFQMH</sequence>
<evidence type="ECO:0000256" key="4">
    <source>
        <dbReference type="ARBA" id="ARBA00023136"/>
    </source>
</evidence>
<dbReference type="EMBL" id="CP071446">
    <property type="protein sequence ID" value="QTA38338.1"/>
    <property type="molecule type" value="Genomic_DNA"/>
</dbReference>
<gene>
    <name evidence="6" type="ORF">JYK00_02025</name>
</gene>
<keyword evidence="4 5" id="KW-0472">Membrane</keyword>
<keyword evidence="3 5" id="KW-1133">Transmembrane helix</keyword>
<keyword evidence="7" id="KW-1185">Reference proteome</keyword>
<dbReference type="SUPFAM" id="SSF90123">
    <property type="entry name" value="ABC transporter transmembrane region"/>
    <property type="match status" value="1"/>
</dbReference>
<evidence type="ECO:0000256" key="3">
    <source>
        <dbReference type="ARBA" id="ARBA00022989"/>
    </source>
</evidence>
<dbReference type="Gene3D" id="1.20.1560.10">
    <property type="entry name" value="ABC transporter type 1, transmembrane domain"/>
    <property type="match status" value="1"/>
</dbReference>
<evidence type="ECO:0000256" key="5">
    <source>
        <dbReference type="SAM" id="Phobius"/>
    </source>
</evidence>
<feature type="transmembrane region" description="Helical" evidence="5">
    <location>
        <begin position="59"/>
        <end position="78"/>
    </location>
</feature>
<accession>A0ABX7S6X2</accession>
<evidence type="ECO:0000313" key="6">
    <source>
        <dbReference type="EMBL" id="QTA38338.1"/>
    </source>
</evidence>
<comment type="subcellular location">
    <subcellularLocation>
        <location evidence="1">Cell membrane</location>
        <topology evidence="1">Multi-pass membrane protein</topology>
    </subcellularLocation>
</comment>
<name>A0ABX7S6X2_9BACT</name>
<evidence type="ECO:0000256" key="1">
    <source>
        <dbReference type="ARBA" id="ARBA00004651"/>
    </source>
</evidence>
<reference evidence="6 7" key="1">
    <citation type="submission" date="2021-03" db="EMBL/GenBank/DDBJ databases">
        <title>Thermosipho ferrireducens sp.nov., an anaerobic thermophilic iron-reducing bacterium isolated from a deep-sea hydrothermal sulfide deposits.</title>
        <authorList>
            <person name="Zeng X."/>
            <person name="Chen Y."/>
            <person name="Shao Z."/>
        </authorList>
    </citation>
    <scope>NUCLEOTIDE SEQUENCE [LARGE SCALE GENOMIC DNA]</scope>
    <source>
        <strain evidence="6 7">JL129W03</strain>
    </source>
</reference>
<keyword evidence="2 5" id="KW-0812">Transmembrane</keyword>
<proteinExistence type="predicted"/>